<dbReference type="AlphaFoldDB" id="A0A1M5FKZ9"/>
<dbReference type="OrthoDB" id="9793489at2"/>
<evidence type="ECO:0000256" key="1">
    <source>
        <dbReference type="SAM" id="SignalP"/>
    </source>
</evidence>
<evidence type="ECO:0000313" key="4">
    <source>
        <dbReference type="EMBL" id="SHF92165.1"/>
    </source>
</evidence>
<gene>
    <name evidence="4" type="ORF">SAMN05443549_101835</name>
</gene>
<dbReference type="STRING" id="468056.SAMN05443549_101835"/>
<feature type="chain" id="PRO_5012747934" evidence="1">
    <location>
        <begin position="21"/>
        <end position="461"/>
    </location>
</feature>
<accession>A0A1M5FKZ9</accession>
<keyword evidence="5" id="KW-1185">Reference proteome</keyword>
<dbReference type="InterPro" id="IPR050491">
    <property type="entry name" value="AmpC-like"/>
</dbReference>
<feature type="domain" description="Peptidase S12 Pab87-related C-terminal" evidence="3">
    <location>
        <begin position="371"/>
        <end position="450"/>
    </location>
</feature>
<proteinExistence type="predicted"/>
<dbReference type="PANTHER" id="PTHR46825:SF9">
    <property type="entry name" value="BETA-LACTAMASE-RELATED DOMAIN-CONTAINING PROTEIN"/>
    <property type="match status" value="1"/>
</dbReference>
<keyword evidence="1" id="KW-0732">Signal</keyword>
<dbReference type="InterPro" id="IPR012338">
    <property type="entry name" value="Beta-lactam/transpept-like"/>
</dbReference>
<dbReference type="Pfam" id="PF00144">
    <property type="entry name" value="Beta-lactamase"/>
    <property type="match status" value="1"/>
</dbReference>
<name>A0A1M5FKZ9_9FLAO</name>
<dbReference type="RefSeq" id="WP_073368109.1">
    <property type="nucleotide sequence ID" value="NZ_FQWB01000001.1"/>
</dbReference>
<evidence type="ECO:0000259" key="2">
    <source>
        <dbReference type="Pfam" id="PF00144"/>
    </source>
</evidence>
<dbReference type="InterPro" id="IPR021860">
    <property type="entry name" value="Peptidase_S12_Pab87-rel_C"/>
</dbReference>
<sequence>MNKINLIFLFSLLTLTIANGQSKEDKQLVKNLDGLISEKFNSVSPGCAVLVAKKGQVIYEKGFGTANIELNVPMRPEMVFRIGSMTKQYTAIAVLQLVEQGKISLQDSIQKFIKNFPSKGHAITIENLLTHTSGIKDYGQLDSRIPNAIRVEFPQKVIIDSLARLPLDFNPSAKYSYSNSNYYMLGYIIEQVTSKSYKDYLQENIFKPAGLSNTFYDSPTQLIPNRANGYSKNGSNFKNTDYISMSLVYGAGALLSNVGDLYKWHQALNSYKLVKKETLEKAFTSFKLDNGQLAEYGYGWFIKDWKGSRTIGHGGAIDGFRSWEIYFPEQDIFLTALFNSDNNSFFNLFDDMGSLIVGKSLQTAYKDLKIDAAVLNNYVGTYTFSDFPSESIKIYKRDNKLLASISNGSGSNMALLAQSETLFYLPDIRRIPTTIEFIVEKGKVKGMYWTQEKRHECTKTE</sequence>
<evidence type="ECO:0000313" key="5">
    <source>
        <dbReference type="Proteomes" id="UP000184516"/>
    </source>
</evidence>
<dbReference type="EMBL" id="FQWB01000001">
    <property type="protein sequence ID" value="SHF92165.1"/>
    <property type="molecule type" value="Genomic_DNA"/>
</dbReference>
<feature type="signal peptide" evidence="1">
    <location>
        <begin position="1"/>
        <end position="20"/>
    </location>
</feature>
<protein>
    <submittedName>
        <fullName evidence="4">CubicO group peptidase, beta-lactamase class C family</fullName>
    </submittedName>
</protein>
<feature type="domain" description="Beta-lactamase-related" evidence="2">
    <location>
        <begin position="44"/>
        <end position="344"/>
    </location>
</feature>
<dbReference type="InterPro" id="IPR001466">
    <property type="entry name" value="Beta-lactam-related"/>
</dbReference>
<reference evidence="5" key="1">
    <citation type="submission" date="2016-11" db="EMBL/GenBank/DDBJ databases">
        <authorList>
            <person name="Varghese N."/>
            <person name="Submissions S."/>
        </authorList>
    </citation>
    <scope>NUCLEOTIDE SEQUENCE [LARGE SCALE GENOMIC DNA]</scope>
    <source>
        <strain evidence="5">DSM 19978</strain>
    </source>
</reference>
<dbReference type="Proteomes" id="UP000184516">
    <property type="component" value="Unassembled WGS sequence"/>
</dbReference>
<dbReference type="Gene3D" id="3.40.710.10">
    <property type="entry name" value="DD-peptidase/beta-lactamase superfamily"/>
    <property type="match status" value="1"/>
</dbReference>
<dbReference type="Pfam" id="PF11954">
    <property type="entry name" value="DUF3471"/>
    <property type="match status" value="1"/>
</dbReference>
<organism evidence="4 5">
    <name type="scientific">Flavobacterium fluvii</name>
    <dbReference type="NCBI Taxonomy" id="468056"/>
    <lineage>
        <taxon>Bacteria</taxon>
        <taxon>Pseudomonadati</taxon>
        <taxon>Bacteroidota</taxon>
        <taxon>Flavobacteriia</taxon>
        <taxon>Flavobacteriales</taxon>
        <taxon>Flavobacteriaceae</taxon>
        <taxon>Flavobacterium</taxon>
    </lineage>
</organism>
<evidence type="ECO:0000259" key="3">
    <source>
        <dbReference type="Pfam" id="PF11954"/>
    </source>
</evidence>
<dbReference type="PANTHER" id="PTHR46825">
    <property type="entry name" value="D-ALANYL-D-ALANINE-CARBOXYPEPTIDASE/ENDOPEPTIDASE AMPH"/>
    <property type="match status" value="1"/>
</dbReference>
<dbReference type="SUPFAM" id="SSF56601">
    <property type="entry name" value="beta-lactamase/transpeptidase-like"/>
    <property type="match status" value="1"/>
</dbReference>